<evidence type="ECO:0000256" key="10">
    <source>
        <dbReference type="ARBA" id="ARBA00022723"/>
    </source>
</evidence>
<dbReference type="GO" id="GO:0046872">
    <property type="term" value="F:metal ion binding"/>
    <property type="evidence" value="ECO:0007669"/>
    <property type="project" value="UniProtKB-KW"/>
</dbReference>
<dbReference type="Pfam" id="PF03372">
    <property type="entry name" value="Exo_endo_phos"/>
    <property type="match status" value="2"/>
</dbReference>
<dbReference type="GO" id="GO:0004535">
    <property type="term" value="F:poly(A)-specific ribonuclease activity"/>
    <property type="evidence" value="ECO:0007669"/>
    <property type="project" value="UniProtKB-EC"/>
</dbReference>
<evidence type="ECO:0000256" key="19">
    <source>
        <dbReference type="ARBA" id="ARBA00030493"/>
    </source>
</evidence>
<feature type="domain" description="Endonuclease/exonuclease/phosphatase" evidence="23">
    <location>
        <begin position="495"/>
        <end position="603"/>
    </location>
</feature>
<dbReference type="SUPFAM" id="SSF56219">
    <property type="entry name" value="DNase I-like"/>
    <property type="match status" value="1"/>
</dbReference>
<organism evidence="24 25">
    <name type="scientific">Furculomyces boomerangus</name>
    <dbReference type="NCBI Taxonomy" id="61424"/>
    <lineage>
        <taxon>Eukaryota</taxon>
        <taxon>Fungi</taxon>
        <taxon>Fungi incertae sedis</taxon>
        <taxon>Zoopagomycota</taxon>
        <taxon>Kickxellomycotina</taxon>
        <taxon>Harpellomycetes</taxon>
        <taxon>Harpellales</taxon>
        <taxon>Harpellaceae</taxon>
        <taxon>Furculomyces</taxon>
    </lineage>
</organism>
<reference evidence="24 25" key="1">
    <citation type="journal article" date="2018" name="MBio">
        <title>Comparative Genomics Reveals the Core Gene Toolbox for the Fungus-Insect Symbiosis.</title>
        <authorList>
            <person name="Wang Y."/>
            <person name="Stata M."/>
            <person name="Wang W."/>
            <person name="Stajich J.E."/>
            <person name="White M.M."/>
            <person name="Moncalvo J.M."/>
        </authorList>
    </citation>
    <scope>NUCLEOTIDE SEQUENCE [LARGE SCALE GENOMIC DNA]</scope>
    <source>
        <strain evidence="24 25">AUS-77-4</strain>
    </source>
</reference>
<keyword evidence="8" id="KW-0433">Leucine-rich repeat</keyword>
<feature type="region of interest" description="Disordered" evidence="22">
    <location>
        <begin position="269"/>
        <end position="295"/>
    </location>
</feature>
<evidence type="ECO:0000256" key="17">
    <source>
        <dbReference type="ARBA" id="ARBA00023163"/>
    </source>
</evidence>
<feature type="domain" description="Endonuclease/exonuclease/phosphatase" evidence="23">
    <location>
        <begin position="721"/>
        <end position="838"/>
    </location>
</feature>
<evidence type="ECO:0000256" key="7">
    <source>
        <dbReference type="ARBA" id="ARBA00022490"/>
    </source>
</evidence>
<protein>
    <recommendedName>
        <fullName evidence="6">poly(A)-specific ribonuclease</fullName>
        <ecNumber evidence="6">3.1.13.4</ecNumber>
    </recommendedName>
    <alternativeName>
        <fullName evidence="19">Carbon catabolite repressor protein 4</fullName>
    </alternativeName>
    <alternativeName>
        <fullName evidence="20">Cytoplasmic deadenylase</fullName>
    </alternativeName>
    <alternativeName>
        <fullName evidence="21">Glucose-repressible alcohol dehydrogenase transcriptional effector</fullName>
    </alternativeName>
</protein>
<comment type="cofactor">
    <cofactor evidence="2">
        <name>Mg(2+)</name>
        <dbReference type="ChEBI" id="CHEBI:18420"/>
    </cofactor>
</comment>
<proteinExistence type="inferred from homology"/>
<comment type="similarity">
    <text evidence="5">Belongs to the CCR4/nocturin family.</text>
</comment>
<dbReference type="AlphaFoldDB" id="A0A2T9Z2H4"/>
<evidence type="ECO:0000256" key="1">
    <source>
        <dbReference type="ARBA" id="ARBA00001663"/>
    </source>
</evidence>
<dbReference type="OrthoDB" id="428734at2759"/>
<keyword evidence="16" id="KW-0805">Transcription regulation</keyword>
<comment type="subcellular location">
    <subcellularLocation>
        <location evidence="4">Cytoplasm</location>
    </subcellularLocation>
    <subcellularLocation>
        <location evidence="3">Nucleus</location>
    </subcellularLocation>
</comment>
<evidence type="ECO:0000256" key="15">
    <source>
        <dbReference type="ARBA" id="ARBA00022884"/>
    </source>
</evidence>
<keyword evidence="9" id="KW-0540">Nuclease</keyword>
<keyword evidence="12" id="KW-0378">Hydrolase</keyword>
<evidence type="ECO:0000256" key="12">
    <source>
        <dbReference type="ARBA" id="ARBA00022801"/>
    </source>
</evidence>
<accession>A0A2T9Z2H4</accession>
<dbReference type="InterPro" id="IPR036691">
    <property type="entry name" value="Endo/exonu/phosph_ase_sf"/>
</dbReference>
<dbReference type="Proteomes" id="UP000245699">
    <property type="component" value="Unassembled WGS sequence"/>
</dbReference>
<dbReference type="InterPro" id="IPR003591">
    <property type="entry name" value="Leu-rich_rpt_typical-subtyp"/>
</dbReference>
<comment type="catalytic activity">
    <reaction evidence="1">
        <text>Exonucleolytic cleavage of poly(A) to 5'-AMP.</text>
        <dbReference type="EC" id="3.1.13.4"/>
    </reaction>
</comment>
<dbReference type="InterPro" id="IPR050410">
    <property type="entry name" value="CCR4/nocturin_mRNA_transcr"/>
</dbReference>
<keyword evidence="7" id="KW-0963">Cytoplasm</keyword>
<evidence type="ECO:0000256" key="2">
    <source>
        <dbReference type="ARBA" id="ARBA00001946"/>
    </source>
</evidence>
<evidence type="ECO:0000313" key="24">
    <source>
        <dbReference type="EMBL" id="PVU98790.1"/>
    </source>
</evidence>
<keyword evidence="13" id="KW-0269">Exonuclease</keyword>
<sequence length="849" mass="94412">MPRLSAERTIVYFSASNLTFAHTSFPPKKCSPKTNLTTLSQNQKLPTNPSSIESLLLPPPFSKLMFYNPQAGPPNNPAGLSLPNQNPDNSNELNHLNMPTPNNQIQNYAGIVNSRLPNQQKSQINISNMAIGMNMGMGLPMSTQINSNSNVNIQNQNIHNNPMYQNNSNANLSMMNQQLGIDNRIVYPASQHHQLQLAIHQRSRASATPHHHAKTAMAIQRNQANFAAMFPGNNLNISSYHNSSADLSYPNNTTIIPDENGPNIQIGGSSQHGILIRSPTGGKPKQTGKKTPITPQLLRSSTVGANTNISGLSRITKSVEPNSIPSSALNNGKKDQKDSWDALDLGGMGLRSISNELFKYTFLVKLYINHNQLTFIPSSISNLRNLETLDASGNQITSVPYQLGLCCKLKELLLFDNRITELPFELGNLYQLETLGLEGNPTADHIRQLLQKDGTRAVIEYLRDVAPASKSPDDRRWIVLDKSVDQNSKDIITNISYNVLCSKYATPQSYGYCPSWALDWESRRETIISELLSLSADIICLQEVETSEYKDFFCTKLKPAGYEGIFWVKSRARTMSESERKSVDGCATFYKSESFTLIASHLLEFQPSALKRADFKKSEDFFNRFMTKDNICGFGVLKHKHIAGNPMLVVTNAHIHWDPEFTDVKMVQVAMLMEELGKVVETYVDPNFSKVSGSLSPTSTTKHPDSATSKLGKNDPKLSNVPKYGLLICGDFNSTPESGLYEFLSSSKLPKTHQDLSKLESYSDYAENGLSHKFSLKSSYSAIGEMELTNFTPHFRGAIDYIWYSTNTLQPTGLLGPIDPEWLSQQVGFPNAHIPSDHIPLMAEFKFRS</sequence>
<evidence type="ECO:0000256" key="20">
    <source>
        <dbReference type="ARBA" id="ARBA00031469"/>
    </source>
</evidence>
<keyword evidence="15" id="KW-0694">RNA-binding</keyword>
<evidence type="ECO:0000313" key="25">
    <source>
        <dbReference type="Proteomes" id="UP000245699"/>
    </source>
</evidence>
<feature type="compositionally biased region" description="Polar residues" evidence="22">
    <location>
        <begin position="693"/>
        <end position="711"/>
    </location>
</feature>
<evidence type="ECO:0000256" key="5">
    <source>
        <dbReference type="ARBA" id="ARBA00010774"/>
    </source>
</evidence>
<keyword evidence="11" id="KW-0677">Repeat</keyword>
<dbReference type="InterPro" id="IPR025875">
    <property type="entry name" value="Leu-rich_rpt_4"/>
</dbReference>
<evidence type="ECO:0000256" key="14">
    <source>
        <dbReference type="ARBA" id="ARBA00022842"/>
    </source>
</evidence>
<dbReference type="InterPro" id="IPR005135">
    <property type="entry name" value="Endo/exonuclease/phosphatase"/>
</dbReference>
<evidence type="ECO:0000256" key="3">
    <source>
        <dbReference type="ARBA" id="ARBA00004123"/>
    </source>
</evidence>
<keyword evidence="18" id="KW-0539">Nucleus</keyword>
<dbReference type="PANTHER" id="PTHR12121">
    <property type="entry name" value="CARBON CATABOLITE REPRESSOR PROTEIN 4"/>
    <property type="match status" value="1"/>
</dbReference>
<evidence type="ECO:0000256" key="21">
    <source>
        <dbReference type="ARBA" id="ARBA00033317"/>
    </source>
</evidence>
<dbReference type="Gene3D" id="3.80.10.10">
    <property type="entry name" value="Ribonuclease Inhibitor"/>
    <property type="match status" value="1"/>
</dbReference>
<evidence type="ECO:0000256" key="18">
    <source>
        <dbReference type="ARBA" id="ARBA00023242"/>
    </source>
</evidence>
<dbReference type="InterPro" id="IPR032675">
    <property type="entry name" value="LRR_dom_sf"/>
</dbReference>
<dbReference type="CDD" id="cd09097">
    <property type="entry name" value="Deadenylase_CCR4"/>
    <property type="match status" value="1"/>
</dbReference>
<feature type="compositionally biased region" description="Low complexity" evidence="22">
    <location>
        <begin position="279"/>
        <end position="295"/>
    </location>
</feature>
<gene>
    <name evidence="24" type="ORF">BB559_001246</name>
</gene>
<dbReference type="EMBL" id="MBFT01000067">
    <property type="protein sequence ID" value="PVU98790.1"/>
    <property type="molecule type" value="Genomic_DNA"/>
</dbReference>
<evidence type="ECO:0000256" key="13">
    <source>
        <dbReference type="ARBA" id="ARBA00022839"/>
    </source>
</evidence>
<feature type="region of interest" description="Disordered" evidence="22">
    <location>
        <begin position="68"/>
        <end position="89"/>
    </location>
</feature>
<evidence type="ECO:0000256" key="16">
    <source>
        <dbReference type="ARBA" id="ARBA00023015"/>
    </source>
</evidence>
<name>A0A2T9Z2H4_9FUNG</name>
<dbReference type="SUPFAM" id="SSF52058">
    <property type="entry name" value="L domain-like"/>
    <property type="match status" value="1"/>
</dbReference>
<dbReference type="GO" id="GO:0005737">
    <property type="term" value="C:cytoplasm"/>
    <property type="evidence" value="ECO:0007669"/>
    <property type="project" value="UniProtKB-SubCell"/>
</dbReference>
<keyword evidence="17" id="KW-0804">Transcription</keyword>
<evidence type="ECO:0000256" key="11">
    <source>
        <dbReference type="ARBA" id="ARBA00022737"/>
    </source>
</evidence>
<evidence type="ECO:0000256" key="9">
    <source>
        <dbReference type="ARBA" id="ARBA00022722"/>
    </source>
</evidence>
<dbReference type="GO" id="GO:0003723">
    <property type="term" value="F:RNA binding"/>
    <property type="evidence" value="ECO:0007669"/>
    <property type="project" value="UniProtKB-KW"/>
</dbReference>
<dbReference type="InterPro" id="IPR001611">
    <property type="entry name" value="Leu-rich_rpt"/>
</dbReference>
<evidence type="ECO:0000256" key="6">
    <source>
        <dbReference type="ARBA" id="ARBA00012161"/>
    </source>
</evidence>
<evidence type="ECO:0000259" key="23">
    <source>
        <dbReference type="Pfam" id="PF03372"/>
    </source>
</evidence>
<keyword evidence="14" id="KW-0460">Magnesium</keyword>
<evidence type="ECO:0000256" key="8">
    <source>
        <dbReference type="ARBA" id="ARBA00022614"/>
    </source>
</evidence>
<keyword evidence="25" id="KW-1185">Reference proteome</keyword>
<evidence type="ECO:0000256" key="4">
    <source>
        <dbReference type="ARBA" id="ARBA00004496"/>
    </source>
</evidence>
<dbReference type="Pfam" id="PF12799">
    <property type="entry name" value="LRR_4"/>
    <property type="match status" value="1"/>
</dbReference>
<dbReference type="SMART" id="SM00369">
    <property type="entry name" value="LRR_TYP"/>
    <property type="match status" value="3"/>
</dbReference>
<dbReference type="Gene3D" id="3.60.10.10">
    <property type="entry name" value="Endonuclease/exonuclease/phosphatase"/>
    <property type="match status" value="1"/>
</dbReference>
<feature type="region of interest" description="Disordered" evidence="22">
    <location>
        <begin position="693"/>
        <end position="714"/>
    </location>
</feature>
<dbReference type="PROSITE" id="PS51450">
    <property type="entry name" value="LRR"/>
    <property type="match status" value="2"/>
</dbReference>
<keyword evidence="10" id="KW-0479">Metal-binding</keyword>
<dbReference type="EC" id="3.1.13.4" evidence="6"/>
<dbReference type="PANTHER" id="PTHR12121:SF100">
    <property type="entry name" value="POLY(A)-SPECIFIC RIBONUCLEASE"/>
    <property type="match status" value="1"/>
</dbReference>
<dbReference type="GO" id="GO:0005634">
    <property type="term" value="C:nucleus"/>
    <property type="evidence" value="ECO:0007669"/>
    <property type="project" value="UniProtKB-SubCell"/>
</dbReference>
<evidence type="ECO:0000256" key="22">
    <source>
        <dbReference type="SAM" id="MobiDB-lite"/>
    </source>
</evidence>
<comment type="caution">
    <text evidence="24">The sequence shown here is derived from an EMBL/GenBank/DDBJ whole genome shotgun (WGS) entry which is preliminary data.</text>
</comment>
<dbReference type="STRING" id="61424.A0A2T9Z2H4"/>